<comment type="similarity">
    <text evidence="1">Belongs to the carbohydrate kinase PfkB family.</text>
</comment>
<dbReference type="PANTHER" id="PTHR43085">
    <property type="entry name" value="HEXOKINASE FAMILY MEMBER"/>
    <property type="match status" value="1"/>
</dbReference>
<dbReference type="KEGG" id="bliq:INP51_12530"/>
<dbReference type="Proteomes" id="UP000593601">
    <property type="component" value="Chromosome"/>
</dbReference>
<evidence type="ECO:0000313" key="6">
    <source>
        <dbReference type="Proteomes" id="UP000593601"/>
    </source>
</evidence>
<dbReference type="InterPro" id="IPR029056">
    <property type="entry name" value="Ribokinase-like"/>
</dbReference>
<dbReference type="Gene3D" id="3.40.1190.20">
    <property type="match status" value="1"/>
</dbReference>
<dbReference type="EMBL" id="CP063304">
    <property type="protein sequence ID" value="QOV18816.1"/>
    <property type="molecule type" value="Genomic_DNA"/>
</dbReference>
<evidence type="ECO:0000256" key="2">
    <source>
        <dbReference type="ARBA" id="ARBA00022679"/>
    </source>
</evidence>
<keyword evidence="3 5" id="KW-0418">Kinase</keyword>
<reference evidence="5 6" key="1">
    <citation type="submission" date="2020-10" db="EMBL/GenBank/DDBJ databases">
        <title>Blautia liquoris sp.nov., isolated from the mud in a fermentation cellar used for the production of Chinese strong-flavoured liquor.</title>
        <authorList>
            <person name="Lu L."/>
        </authorList>
    </citation>
    <scope>NUCLEOTIDE SEQUENCE [LARGE SCALE GENOMIC DNA]</scope>
    <source>
        <strain evidence="5 6">LZLJ-3</strain>
    </source>
</reference>
<keyword evidence="6" id="KW-1185">Reference proteome</keyword>
<dbReference type="PROSITE" id="PS00584">
    <property type="entry name" value="PFKB_KINASES_2"/>
    <property type="match status" value="1"/>
</dbReference>
<dbReference type="InterPro" id="IPR050306">
    <property type="entry name" value="PfkB_Carbo_kinase"/>
</dbReference>
<accession>A0A7M2RER3</accession>
<proteinExistence type="inferred from homology"/>
<organism evidence="5 6">
    <name type="scientific">Blautia liquoris</name>
    <dbReference type="NCBI Taxonomy" id="2779518"/>
    <lineage>
        <taxon>Bacteria</taxon>
        <taxon>Bacillati</taxon>
        <taxon>Bacillota</taxon>
        <taxon>Clostridia</taxon>
        <taxon>Lachnospirales</taxon>
        <taxon>Lachnospiraceae</taxon>
        <taxon>Blautia</taxon>
    </lineage>
</organism>
<feature type="domain" description="Carbohydrate kinase PfkB" evidence="4">
    <location>
        <begin position="21"/>
        <end position="275"/>
    </location>
</feature>
<dbReference type="InterPro" id="IPR011611">
    <property type="entry name" value="PfkB_dom"/>
</dbReference>
<protein>
    <submittedName>
        <fullName evidence="5">Bifunctional hydroxymethylpyrimidine kinase/phosphomethylpyrimidine kinase</fullName>
    </submittedName>
</protein>
<dbReference type="SUPFAM" id="SSF53613">
    <property type="entry name" value="Ribokinase-like"/>
    <property type="match status" value="1"/>
</dbReference>
<evidence type="ECO:0000256" key="3">
    <source>
        <dbReference type="ARBA" id="ARBA00022777"/>
    </source>
</evidence>
<dbReference type="InterPro" id="IPR002173">
    <property type="entry name" value="Carboh/pur_kinase_PfkB_CS"/>
</dbReference>
<dbReference type="RefSeq" id="WP_193735178.1">
    <property type="nucleotide sequence ID" value="NZ_CP063304.1"/>
</dbReference>
<evidence type="ECO:0000313" key="5">
    <source>
        <dbReference type="EMBL" id="QOV18816.1"/>
    </source>
</evidence>
<gene>
    <name evidence="5" type="ORF">INP51_12530</name>
</gene>
<dbReference type="Pfam" id="PF00294">
    <property type="entry name" value="PfkB"/>
    <property type="match status" value="1"/>
</dbReference>
<name>A0A7M2RER3_9FIRM</name>
<keyword evidence="2" id="KW-0808">Transferase</keyword>
<evidence type="ECO:0000259" key="4">
    <source>
        <dbReference type="Pfam" id="PF00294"/>
    </source>
</evidence>
<dbReference type="GO" id="GO:0016301">
    <property type="term" value="F:kinase activity"/>
    <property type="evidence" value="ECO:0007669"/>
    <property type="project" value="UniProtKB-KW"/>
</dbReference>
<dbReference type="PANTHER" id="PTHR43085:SF41">
    <property type="entry name" value="FRUCTOSELYSINE 6-KINASE"/>
    <property type="match status" value="1"/>
</dbReference>
<evidence type="ECO:0000256" key="1">
    <source>
        <dbReference type="ARBA" id="ARBA00010688"/>
    </source>
</evidence>
<sequence>MKLIGFGDCCVDYYIQKKLAFPGGNAFNVSVYANDNGIETAFLGTIGDDLIGDHILKCAKLKGVDISHCPIKHGDSGRAAVNIVNGDRFFEENYFNGKHGVGTLYPPMLSEIDLRYIEGFDLVHSSCYAQVEDQLKRLRLDDLLVSFDFSSEERFRTNEYLSQICPMVDLALFSCEGMKKKELLNFAQRVQKFGCKNVLMTMGKYGQTLLTNEGRLYEGKAKLVKAIDTMGAGDSFFSAFIATLLNEGWKKNKSLSDKEVYDAFSAASAYSARICMVEGSFGMGLPIEFTEP</sequence>
<dbReference type="AlphaFoldDB" id="A0A7M2RER3"/>